<dbReference type="Proteomes" id="UP000054977">
    <property type="component" value="Unassembled WGS sequence"/>
</dbReference>
<keyword evidence="3" id="KW-0963">Cytoplasm</keyword>
<reference evidence="6" key="1">
    <citation type="submission" date="2016-01" db="EMBL/GenBank/DDBJ databases">
        <authorList>
            <person name="Peeters C."/>
        </authorList>
    </citation>
    <scope>NUCLEOTIDE SEQUENCE [LARGE SCALE GENOMIC DNA]</scope>
    <source>
        <strain evidence="6">LMG 22934</strain>
    </source>
</reference>
<comment type="caution">
    <text evidence="6">The sequence shown here is derived from an EMBL/GenBank/DDBJ whole genome shotgun (WGS) entry which is preliminary data.</text>
</comment>
<evidence type="ECO:0000256" key="2">
    <source>
        <dbReference type="ARBA" id="ARBA00010610"/>
    </source>
</evidence>
<dbReference type="AlphaFoldDB" id="A0A158ILH8"/>
<dbReference type="RefSeq" id="WP_087669728.1">
    <property type="nucleotide sequence ID" value="NZ_FCNW02000036.1"/>
</dbReference>
<dbReference type="Gene3D" id="4.10.430.30">
    <property type="match status" value="1"/>
</dbReference>
<name>A0A158ILH8_9BURK</name>
<dbReference type="PANTHER" id="PTHR38097:SF2">
    <property type="entry name" value="DNA-BINDING PROTEIN STPA"/>
    <property type="match status" value="1"/>
</dbReference>
<dbReference type="Pfam" id="PF00816">
    <property type="entry name" value="Histone_HNS"/>
    <property type="match status" value="1"/>
</dbReference>
<keyword evidence="4" id="KW-0238">DNA-binding</keyword>
<organism evidence="6 7">
    <name type="scientific">Caballeronia humi</name>
    <dbReference type="NCBI Taxonomy" id="326474"/>
    <lineage>
        <taxon>Bacteria</taxon>
        <taxon>Pseudomonadati</taxon>
        <taxon>Pseudomonadota</taxon>
        <taxon>Betaproteobacteria</taxon>
        <taxon>Burkholderiales</taxon>
        <taxon>Burkholderiaceae</taxon>
        <taxon>Caballeronia</taxon>
    </lineage>
</organism>
<evidence type="ECO:0000313" key="7">
    <source>
        <dbReference type="Proteomes" id="UP000054977"/>
    </source>
</evidence>
<proteinExistence type="inferred from homology"/>
<evidence type="ECO:0000259" key="5">
    <source>
        <dbReference type="SMART" id="SM00528"/>
    </source>
</evidence>
<dbReference type="GO" id="GO:0009295">
    <property type="term" value="C:nucleoid"/>
    <property type="evidence" value="ECO:0007669"/>
    <property type="project" value="UniProtKB-SubCell"/>
</dbReference>
<dbReference type="GO" id="GO:0003677">
    <property type="term" value="F:DNA binding"/>
    <property type="evidence" value="ECO:0007669"/>
    <property type="project" value="UniProtKB-KW"/>
</dbReference>
<feature type="domain" description="DNA-binding protein H-NS-like C-terminal" evidence="5">
    <location>
        <begin position="59"/>
        <end position="98"/>
    </location>
</feature>
<dbReference type="PANTHER" id="PTHR38097">
    <property type="match status" value="1"/>
</dbReference>
<evidence type="ECO:0000256" key="1">
    <source>
        <dbReference type="ARBA" id="ARBA00004453"/>
    </source>
</evidence>
<dbReference type="STRING" id="326474.AWB65_05040"/>
<dbReference type="SUPFAM" id="SSF81273">
    <property type="entry name" value="H-NS histone-like proteins"/>
    <property type="match status" value="1"/>
</dbReference>
<gene>
    <name evidence="6" type="ORF">AWB65_05040</name>
</gene>
<dbReference type="EMBL" id="FCNW02000036">
    <property type="protein sequence ID" value="SAL57385.1"/>
    <property type="molecule type" value="Genomic_DNA"/>
</dbReference>
<comment type="subcellular location">
    <subcellularLocation>
        <location evidence="1">Cytoplasm</location>
        <location evidence="1">Nucleoid</location>
    </subcellularLocation>
</comment>
<evidence type="ECO:0000313" key="6">
    <source>
        <dbReference type="EMBL" id="SAL57385.1"/>
    </source>
</evidence>
<keyword evidence="7" id="KW-1185">Reference proteome</keyword>
<dbReference type="SMART" id="SM00528">
    <property type="entry name" value="HNS"/>
    <property type="match status" value="1"/>
</dbReference>
<evidence type="ECO:0000256" key="3">
    <source>
        <dbReference type="ARBA" id="ARBA00022490"/>
    </source>
</evidence>
<dbReference type="InterPro" id="IPR027444">
    <property type="entry name" value="H-NS_C_dom"/>
</dbReference>
<protein>
    <submittedName>
        <fullName evidence="6">Histone family protein nucleoid-structuring protein H-NS</fullName>
    </submittedName>
</protein>
<dbReference type="OrthoDB" id="5297879at2"/>
<sequence>MAYQSPQLTELLEKHNALEKQLAEARAKEVRLAMIEIVHKMREYGITLHELVGRKATPNPVQAEAAPKYRDPVTGATWSGRGRAPHWIVGKNRDDFIVSAHTDSRAAALSQASLFSEDA</sequence>
<accession>A0A158ILH8</accession>
<comment type="similarity">
    <text evidence="2">Belongs to the histone-like protein H-NS family.</text>
</comment>
<evidence type="ECO:0000256" key="4">
    <source>
        <dbReference type="ARBA" id="ARBA00023125"/>
    </source>
</evidence>